<sequence length="274" mass="31050">MCDKRLCACEKKARPGFMNPNDKRVKSLEQAYAQFAQIDSRSLLKKHLTQQVFDMLKTRVTNSGSTLMDVIQSGLKNPDSGIGLYAADQHAYDVFSALFNPVIEEYHINFTSDDVHPDLDWGLPEQLGDLDPEGRFVISTRIRCARSVNGYPLNPTMTEAHYLDLEAKNSGFLTVAWSLKGKSLSLWTFVSRISGRRGSFFSSFFLFSKAAFVGQRMKNIQQALNSLEGELKGTYYSLVSMDKVTQQQLIEDHFLFKEGDRFLEAANANRFWPS</sequence>
<evidence type="ECO:0000256" key="4">
    <source>
        <dbReference type="ARBA" id="ARBA00022741"/>
    </source>
</evidence>
<dbReference type="PANTHER" id="PTHR11547:SF38">
    <property type="entry name" value="ARGININE KINASE 1-RELATED"/>
    <property type="match status" value="1"/>
</dbReference>
<comment type="similarity">
    <text evidence="1 7">Belongs to the ATP:guanido phosphotransferase family.</text>
</comment>
<dbReference type="PROSITE" id="PS51509">
    <property type="entry name" value="PHOSPHAGEN_KINASE_N"/>
    <property type="match status" value="1"/>
</dbReference>
<keyword evidence="4 8" id="KW-0547">Nucleotide-binding</keyword>
<evidence type="ECO:0000256" key="6">
    <source>
        <dbReference type="ARBA" id="ARBA00022840"/>
    </source>
</evidence>
<dbReference type="OrthoDB" id="430219at2759"/>
<keyword evidence="12" id="KW-1185">Reference proteome</keyword>
<evidence type="ECO:0000259" key="9">
    <source>
        <dbReference type="PROSITE" id="PS51509"/>
    </source>
</evidence>
<evidence type="ECO:0000256" key="8">
    <source>
        <dbReference type="PROSITE-ProRule" id="PRU00843"/>
    </source>
</evidence>
<feature type="binding site" evidence="8">
    <location>
        <begin position="139"/>
        <end position="143"/>
    </location>
    <ligand>
        <name>ATP</name>
        <dbReference type="ChEBI" id="CHEBI:30616"/>
    </ligand>
</feature>
<dbReference type="GO" id="GO:0046314">
    <property type="term" value="P:phosphocreatine biosynthetic process"/>
    <property type="evidence" value="ECO:0007669"/>
    <property type="project" value="InterPro"/>
</dbReference>
<feature type="binding site" evidence="8">
    <location>
        <position position="253"/>
    </location>
    <ligand>
        <name>ATP</name>
        <dbReference type="ChEBI" id="CHEBI:30616"/>
    </ligand>
</feature>
<comment type="caution">
    <text evidence="8">Lacks conserved residue(s) required for the propagation of feature annotation.</text>
</comment>
<dbReference type="InterPro" id="IPR022414">
    <property type="entry name" value="ATP-guanido_PTrfase_cat"/>
</dbReference>
<protein>
    <recommendedName>
        <fullName evidence="2">arginine kinase</fullName>
        <ecNumber evidence="2">2.7.3.3</ecNumber>
    </recommendedName>
</protein>
<dbReference type="PANTHER" id="PTHR11547">
    <property type="entry name" value="ARGININE OR CREATINE KINASE"/>
    <property type="match status" value="1"/>
</dbReference>
<name>A0A6V7H0F1_9HYME</name>
<dbReference type="SUPFAM" id="SSF48034">
    <property type="entry name" value="Guanido kinase N-terminal domain"/>
    <property type="match status" value="1"/>
</dbReference>
<dbReference type="Gene3D" id="1.10.135.10">
    <property type="entry name" value="ATP:guanido phosphotransferase, N-terminal domain"/>
    <property type="match status" value="1"/>
</dbReference>
<dbReference type="InterPro" id="IPR014746">
    <property type="entry name" value="Gln_synth/guanido_kin_cat_dom"/>
</dbReference>
<organism evidence="11 12">
    <name type="scientific">Heterotrigona itama</name>
    <dbReference type="NCBI Taxonomy" id="395501"/>
    <lineage>
        <taxon>Eukaryota</taxon>
        <taxon>Metazoa</taxon>
        <taxon>Ecdysozoa</taxon>
        <taxon>Arthropoda</taxon>
        <taxon>Hexapoda</taxon>
        <taxon>Insecta</taxon>
        <taxon>Pterygota</taxon>
        <taxon>Neoptera</taxon>
        <taxon>Endopterygota</taxon>
        <taxon>Hymenoptera</taxon>
        <taxon>Apocrita</taxon>
        <taxon>Aculeata</taxon>
        <taxon>Apoidea</taxon>
        <taxon>Anthophila</taxon>
        <taxon>Apidae</taxon>
        <taxon>Heterotrigona</taxon>
    </lineage>
</organism>
<dbReference type="Pfam" id="PF02807">
    <property type="entry name" value="ATP-gua_PtransN"/>
    <property type="match status" value="1"/>
</dbReference>
<evidence type="ECO:0000313" key="11">
    <source>
        <dbReference type="EMBL" id="CAD1472336.1"/>
    </source>
</evidence>
<evidence type="ECO:0000256" key="2">
    <source>
        <dbReference type="ARBA" id="ARBA00012230"/>
    </source>
</evidence>
<feature type="domain" description="Phosphagen kinase C-terminal" evidence="10">
    <location>
        <begin position="136"/>
        <end position="274"/>
    </location>
</feature>
<evidence type="ECO:0000256" key="1">
    <source>
        <dbReference type="ARBA" id="ARBA00006798"/>
    </source>
</evidence>
<keyword evidence="5 8" id="KW-0418">Kinase</keyword>
<dbReference type="EC" id="2.7.3.3" evidence="2"/>
<dbReference type="SUPFAM" id="SSF55931">
    <property type="entry name" value="Glutamine synthetase/guanido kinase"/>
    <property type="match status" value="2"/>
</dbReference>
<keyword evidence="3 8" id="KW-0808">Transferase</keyword>
<dbReference type="AlphaFoldDB" id="A0A6V7H0F1"/>
<dbReference type="FunFam" id="1.10.135.10:FF:000003">
    <property type="entry name" value="Three-domain arginine kinase"/>
    <property type="match status" value="1"/>
</dbReference>
<proteinExistence type="inferred from homology"/>
<comment type="caution">
    <text evidence="11">The sequence shown here is derived from an EMBL/GenBank/DDBJ whole genome shotgun (WGS) entry which is preliminary data.</text>
</comment>
<evidence type="ECO:0000259" key="10">
    <source>
        <dbReference type="PROSITE" id="PS51510"/>
    </source>
</evidence>
<dbReference type="InterPro" id="IPR036802">
    <property type="entry name" value="ATP-guanido_PTrfase_N_sf"/>
</dbReference>
<dbReference type="GO" id="GO:0005524">
    <property type="term" value="F:ATP binding"/>
    <property type="evidence" value="ECO:0007669"/>
    <property type="project" value="UniProtKB-UniRule"/>
</dbReference>
<dbReference type="InterPro" id="IPR000749">
    <property type="entry name" value="ATP-guanido_PTrfase"/>
</dbReference>
<reference evidence="11" key="1">
    <citation type="submission" date="2020-07" db="EMBL/GenBank/DDBJ databases">
        <authorList>
            <person name="Nazaruddin N."/>
        </authorList>
    </citation>
    <scope>NUCLEOTIDE SEQUENCE</scope>
</reference>
<evidence type="ECO:0000256" key="3">
    <source>
        <dbReference type="ARBA" id="ARBA00022679"/>
    </source>
</evidence>
<dbReference type="Gene3D" id="3.30.590.10">
    <property type="entry name" value="Glutamine synthetase/guanido kinase, catalytic domain"/>
    <property type="match status" value="1"/>
</dbReference>
<feature type="domain" description="Phosphagen kinase N-terminal" evidence="9">
    <location>
        <begin position="24"/>
        <end position="108"/>
    </location>
</feature>
<evidence type="ECO:0000256" key="5">
    <source>
        <dbReference type="ARBA" id="ARBA00022777"/>
    </source>
</evidence>
<dbReference type="PROSITE" id="PS51510">
    <property type="entry name" value="PHOSPHAGEN_KINASE_C"/>
    <property type="match status" value="1"/>
</dbReference>
<dbReference type="InterPro" id="IPR022413">
    <property type="entry name" value="ATP-guanido_PTrfase_N"/>
</dbReference>
<dbReference type="Proteomes" id="UP000752696">
    <property type="component" value="Unassembled WGS sequence"/>
</dbReference>
<evidence type="ECO:0000256" key="7">
    <source>
        <dbReference type="PROSITE-ProRule" id="PRU00842"/>
    </source>
</evidence>
<evidence type="ECO:0000313" key="12">
    <source>
        <dbReference type="Proteomes" id="UP000752696"/>
    </source>
</evidence>
<dbReference type="Pfam" id="PF00217">
    <property type="entry name" value="ATP-gua_Ptrans"/>
    <property type="match status" value="1"/>
</dbReference>
<gene>
    <name evidence="11" type="ORF">MHI_LOCUS288360</name>
</gene>
<feature type="non-terminal residue" evidence="11">
    <location>
        <position position="1"/>
    </location>
</feature>
<keyword evidence="6 8" id="KW-0067">ATP-binding</keyword>
<dbReference type="GO" id="GO:0004054">
    <property type="term" value="F:arginine kinase activity"/>
    <property type="evidence" value="ECO:0007669"/>
    <property type="project" value="UniProtKB-EC"/>
</dbReference>
<accession>A0A6V7H0F1</accession>
<dbReference type="GO" id="GO:0005615">
    <property type="term" value="C:extracellular space"/>
    <property type="evidence" value="ECO:0007669"/>
    <property type="project" value="TreeGrafter"/>
</dbReference>
<dbReference type="GO" id="GO:0004111">
    <property type="term" value="F:creatine kinase activity"/>
    <property type="evidence" value="ECO:0007669"/>
    <property type="project" value="InterPro"/>
</dbReference>
<dbReference type="EMBL" id="CAJDYZ010005250">
    <property type="protein sequence ID" value="CAD1472336.1"/>
    <property type="molecule type" value="Genomic_DNA"/>
</dbReference>